<reference evidence="10" key="1">
    <citation type="submission" date="2023-04" db="EMBL/GenBank/DDBJ databases">
        <title>Complete genome sequence of Temperatibacter marinus.</title>
        <authorList>
            <person name="Rong J.-C."/>
            <person name="Yi M.-L."/>
            <person name="Zhao Q."/>
        </authorList>
    </citation>
    <scope>NUCLEOTIDE SEQUENCE</scope>
    <source>
        <strain evidence="10">NBRC 110045</strain>
    </source>
</reference>
<gene>
    <name evidence="10" type="ORF">QGN29_12885</name>
</gene>
<dbReference type="Gene3D" id="3.40.50.1100">
    <property type="match status" value="2"/>
</dbReference>
<comment type="cofactor">
    <cofactor evidence="2">
        <name>pyridoxal 5'-phosphate</name>
        <dbReference type="ChEBI" id="CHEBI:597326"/>
    </cofactor>
</comment>
<evidence type="ECO:0000256" key="1">
    <source>
        <dbReference type="ARBA" id="ARBA00001913"/>
    </source>
</evidence>
<evidence type="ECO:0000256" key="4">
    <source>
        <dbReference type="ARBA" id="ARBA00001946"/>
    </source>
</evidence>
<dbReference type="GO" id="GO:0018114">
    <property type="term" value="F:threonine racemase activity"/>
    <property type="evidence" value="ECO:0007669"/>
    <property type="project" value="TreeGrafter"/>
</dbReference>
<dbReference type="GO" id="GO:0003941">
    <property type="term" value="F:L-serine ammonia-lyase activity"/>
    <property type="evidence" value="ECO:0007669"/>
    <property type="project" value="TreeGrafter"/>
</dbReference>
<dbReference type="GO" id="GO:0005524">
    <property type="term" value="F:ATP binding"/>
    <property type="evidence" value="ECO:0007669"/>
    <property type="project" value="TreeGrafter"/>
</dbReference>
<dbReference type="GO" id="GO:0030170">
    <property type="term" value="F:pyridoxal phosphate binding"/>
    <property type="evidence" value="ECO:0007669"/>
    <property type="project" value="InterPro"/>
</dbReference>
<evidence type="ECO:0000256" key="6">
    <source>
        <dbReference type="ARBA" id="ARBA00022842"/>
    </source>
</evidence>
<comment type="cofactor">
    <cofactor evidence="4">
        <name>Mg(2+)</name>
        <dbReference type="ChEBI" id="CHEBI:18420"/>
    </cofactor>
</comment>
<dbReference type="InterPro" id="IPR036052">
    <property type="entry name" value="TrpB-like_PALP_sf"/>
</dbReference>
<dbReference type="Pfam" id="PF00291">
    <property type="entry name" value="PALP"/>
    <property type="match status" value="1"/>
</dbReference>
<keyword evidence="6" id="KW-0460">Magnesium</keyword>
<dbReference type="EMBL" id="CP123872">
    <property type="protein sequence ID" value="WND02441.1"/>
    <property type="molecule type" value="Genomic_DNA"/>
</dbReference>
<evidence type="ECO:0000256" key="2">
    <source>
        <dbReference type="ARBA" id="ARBA00001933"/>
    </source>
</evidence>
<comment type="similarity">
    <text evidence="5">Belongs to the serine/threonine dehydratase family.</text>
</comment>
<evidence type="ECO:0000313" key="11">
    <source>
        <dbReference type="Proteomes" id="UP001268683"/>
    </source>
</evidence>
<evidence type="ECO:0000259" key="9">
    <source>
        <dbReference type="Pfam" id="PF00291"/>
    </source>
</evidence>
<keyword evidence="11" id="KW-1185">Reference proteome</keyword>
<feature type="domain" description="Tryptophan synthase beta chain-like PALP" evidence="9">
    <location>
        <begin position="25"/>
        <end position="313"/>
    </location>
</feature>
<dbReference type="GO" id="GO:0070179">
    <property type="term" value="P:D-serine biosynthetic process"/>
    <property type="evidence" value="ECO:0007669"/>
    <property type="project" value="TreeGrafter"/>
</dbReference>
<dbReference type="KEGG" id="tmk:QGN29_12885"/>
<dbReference type="InterPro" id="IPR001926">
    <property type="entry name" value="TrpB-like_PALP"/>
</dbReference>
<dbReference type="Proteomes" id="UP001268683">
    <property type="component" value="Chromosome"/>
</dbReference>
<comment type="cofactor">
    <cofactor evidence="3">
        <name>Mn(2+)</name>
        <dbReference type="ChEBI" id="CHEBI:29035"/>
    </cofactor>
</comment>
<evidence type="ECO:0000256" key="7">
    <source>
        <dbReference type="ARBA" id="ARBA00022898"/>
    </source>
</evidence>
<dbReference type="SUPFAM" id="SSF53686">
    <property type="entry name" value="Tryptophan synthase beta subunit-like PLP-dependent enzymes"/>
    <property type="match status" value="1"/>
</dbReference>
<sequence length="329" mass="35043">MTHNLAISYEDILSAATLLKGNSVQTPLLENPNLNEAMGGRILIKPECLQRTGSFKFRGAYNRLARLTDDEKERGVVAFSSGNHAQGVAYAAKLLKVPAIIVMPIDAPKLKMENTKAYGAKVITFDRYSESREAIADQISKETGAVVVPSFDDPHIMAGQGTMGLEIAQSCLDLNIVPDQVLINCGGGGLSSGSFLALVHHFSSLEGYVVEPVGYDDTKLSLETGVMQDADITQKSICDALLSPRPGKYTLEVLQHLKVKGLTVSDAEALETVAYCARELKLTGEPGGVVSLAAVLKGKIPVKDKTTVVVISGGNIDPALLEKALSNYG</sequence>
<dbReference type="InterPro" id="IPR000634">
    <property type="entry name" value="Ser/Thr_deHydtase_PyrdxlP-BS"/>
</dbReference>
<dbReference type="PANTHER" id="PTHR43050:SF1">
    <property type="entry name" value="SERINE RACEMASE"/>
    <property type="match status" value="1"/>
</dbReference>
<protein>
    <submittedName>
        <fullName evidence="10">Threonine/serine dehydratase</fullName>
    </submittedName>
</protein>
<dbReference type="AlphaFoldDB" id="A0AA52EI28"/>
<dbReference type="CDD" id="cd01562">
    <property type="entry name" value="Thr-dehyd"/>
    <property type="match status" value="1"/>
</dbReference>
<dbReference type="RefSeq" id="WP_310798276.1">
    <property type="nucleotide sequence ID" value="NZ_CP123872.1"/>
</dbReference>
<evidence type="ECO:0000256" key="3">
    <source>
        <dbReference type="ARBA" id="ARBA00001936"/>
    </source>
</evidence>
<evidence type="ECO:0000313" key="10">
    <source>
        <dbReference type="EMBL" id="WND02441.1"/>
    </source>
</evidence>
<dbReference type="GO" id="GO:0000287">
    <property type="term" value="F:magnesium ion binding"/>
    <property type="evidence" value="ECO:0007669"/>
    <property type="project" value="TreeGrafter"/>
</dbReference>
<keyword evidence="7" id="KW-0663">Pyridoxal phosphate</keyword>
<dbReference type="PROSITE" id="PS00165">
    <property type="entry name" value="DEHYDRATASE_SER_THR"/>
    <property type="match status" value="1"/>
</dbReference>
<evidence type="ECO:0000256" key="5">
    <source>
        <dbReference type="ARBA" id="ARBA00010869"/>
    </source>
</evidence>
<evidence type="ECO:0000256" key="8">
    <source>
        <dbReference type="ARBA" id="ARBA00023239"/>
    </source>
</evidence>
<keyword evidence="8" id="KW-0456">Lyase</keyword>
<name>A0AA52EI28_9PROT</name>
<proteinExistence type="inferred from homology"/>
<accession>A0AA52EI28</accession>
<dbReference type="GO" id="GO:0030378">
    <property type="term" value="F:serine racemase activity"/>
    <property type="evidence" value="ECO:0007669"/>
    <property type="project" value="TreeGrafter"/>
</dbReference>
<comment type="cofactor">
    <cofactor evidence="1">
        <name>Ca(2+)</name>
        <dbReference type="ChEBI" id="CHEBI:29108"/>
    </cofactor>
</comment>
<organism evidence="10 11">
    <name type="scientific">Temperatibacter marinus</name>
    <dbReference type="NCBI Taxonomy" id="1456591"/>
    <lineage>
        <taxon>Bacteria</taxon>
        <taxon>Pseudomonadati</taxon>
        <taxon>Pseudomonadota</taxon>
        <taxon>Alphaproteobacteria</taxon>
        <taxon>Kordiimonadales</taxon>
        <taxon>Temperatibacteraceae</taxon>
        <taxon>Temperatibacter</taxon>
    </lineage>
</organism>
<dbReference type="PANTHER" id="PTHR43050">
    <property type="entry name" value="SERINE / THREONINE RACEMASE FAMILY MEMBER"/>
    <property type="match status" value="1"/>
</dbReference>
<dbReference type="FunFam" id="3.40.50.1100:FF:000005">
    <property type="entry name" value="Threonine dehydratase catabolic"/>
    <property type="match status" value="1"/>
</dbReference>